<dbReference type="InterPro" id="IPR029058">
    <property type="entry name" value="AB_hydrolase_fold"/>
</dbReference>
<evidence type="ECO:0000256" key="3">
    <source>
        <dbReference type="ARBA" id="ARBA00022801"/>
    </source>
</evidence>
<evidence type="ECO:0000259" key="4">
    <source>
        <dbReference type="Pfam" id="PF22244"/>
    </source>
</evidence>
<feature type="domain" description="4-O-methyl-glucuronoyl methylesterase-like" evidence="4">
    <location>
        <begin position="183"/>
        <end position="374"/>
    </location>
</feature>
<dbReference type="AlphaFoldDB" id="A0A3B9GY82"/>
<gene>
    <name evidence="5" type="ORF">DCG58_09645</name>
</gene>
<evidence type="ECO:0000256" key="1">
    <source>
        <dbReference type="ARBA" id="ARBA00022487"/>
    </source>
</evidence>
<protein>
    <recommendedName>
        <fullName evidence="4">4-O-methyl-glucuronoyl methylesterase-like domain-containing protein</fullName>
    </recommendedName>
</protein>
<proteinExistence type="predicted"/>
<dbReference type="Proteomes" id="UP000259610">
    <property type="component" value="Unassembled WGS sequence"/>
</dbReference>
<organism evidence="5 6">
    <name type="scientific">Hyphomonas adhaerens</name>
    <dbReference type="NCBI Taxonomy" id="81029"/>
    <lineage>
        <taxon>Bacteria</taxon>
        <taxon>Pseudomonadati</taxon>
        <taxon>Pseudomonadota</taxon>
        <taxon>Alphaproteobacteria</taxon>
        <taxon>Hyphomonadales</taxon>
        <taxon>Hyphomonadaceae</taxon>
        <taxon>Hyphomonas</taxon>
    </lineage>
</organism>
<dbReference type="Pfam" id="PF22244">
    <property type="entry name" value="GCE_fung"/>
    <property type="match status" value="1"/>
</dbReference>
<keyword evidence="2" id="KW-0732">Signal</keyword>
<evidence type="ECO:0000313" key="6">
    <source>
        <dbReference type="Proteomes" id="UP000259610"/>
    </source>
</evidence>
<comment type="caution">
    <text evidence="5">The sequence shown here is derived from an EMBL/GenBank/DDBJ whole genome shotgun (WGS) entry which is preliminary data.</text>
</comment>
<dbReference type="EMBL" id="DMAN01000212">
    <property type="protein sequence ID" value="HAE27411.1"/>
    <property type="molecule type" value="Genomic_DNA"/>
</dbReference>
<reference evidence="5 6" key="1">
    <citation type="journal article" date="2018" name="Nat. Biotechnol.">
        <title>A standardized bacterial taxonomy based on genome phylogeny substantially revises the tree of life.</title>
        <authorList>
            <person name="Parks D.H."/>
            <person name="Chuvochina M."/>
            <person name="Waite D.W."/>
            <person name="Rinke C."/>
            <person name="Skarshewski A."/>
            <person name="Chaumeil P.A."/>
            <person name="Hugenholtz P."/>
        </authorList>
    </citation>
    <scope>NUCLEOTIDE SEQUENCE [LARGE SCALE GENOMIC DNA]</scope>
    <source>
        <strain evidence="5">UBA8733</strain>
    </source>
</reference>
<sequence length="430" mass="46238">MPMIRPILWFLARLPLLALILVMALVMSSCTMLGMNYASLETDNKPAPAPALDLPAITAEGSPEREALKQKFEDVLYGPWPAGMPVSFGDWQMIDPDYLDGRGTLEEVKITVGSGEGARAFMMVTAFPRASGPVPVVISQTFADTCSVFPDEPLTNADGEICDGSMMEGFPGWAATQIFGRYIALAPVERYFDAGLAYASFYASDFIPDRKKEAPEAMAALGGPVNPTSALMAWAYSFSAAVDALDADPRIDPRAIGVMGHSRHGKSALMAAVWDRRIAAVVAHQSGFAGASLSRSHTGERLDRMAKAYPHWLGPEVQDWLDRLDEIPVDQHELLALVAPTPVLLGNGRRDVWSDPNSSFRAAEAASAAYEVTGHTGLTVSGMGDFDPAAGISWWLRPGGHSVVSEDIDAFTVFLHAHLVGEGSSQYAVH</sequence>
<dbReference type="GO" id="GO:0052689">
    <property type="term" value="F:carboxylic ester hydrolase activity"/>
    <property type="evidence" value="ECO:0007669"/>
    <property type="project" value="UniProtKB-KW"/>
</dbReference>
<evidence type="ECO:0000313" key="5">
    <source>
        <dbReference type="EMBL" id="HAE27411.1"/>
    </source>
</evidence>
<accession>A0A3B9GY82</accession>
<name>A0A3B9GY82_9PROT</name>
<dbReference type="PROSITE" id="PS51257">
    <property type="entry name" value="PROKAR_LIPOPROTEIN"/>
    <property type="match status" value="1"/>
</dbReference>
<dbReference type="Gene3D" id="3.40.50.1820">
    <property type="entry name" value="alpha/beta hydrolase"/>
    <property type="match status" value="1"/>
</dbReference>
<evidence type="ECO:0000256" key="2">
    <source>
        <dbReference type="ARBA" id="ARBA00022729"/>
    </source>
</evidence>
<dbReference type="SUPFAM" id="SSF53474">
    <property type="entry name" value="alpha/beta-Hydrolases"/>
    <property type="match status" value="1"/>
</dbReference>
<keyword evidence="3" id="KW-0378">Hydrolase</keyword>
<keyword evidence="1" id="KW-0719">Serine esterase</keyword>
<dbReference type="InterPro" id="IPR054579">
    <property type="entry name" value="GCE-like_dom"/>
</dbReference>